<evidence type="ECO:0000313" key="2">
    <source>
        <dbReference type="Proteomes" id="UP000601435"/>
    </source>
</evidence>
<comment type="caution">
    <text evidence="1">The sequence shown here is derived from an EMBL/GenBank/DDBJ whole genome shotgun (WGS) entry which is preliminary data.</text>
</comment>
<dbReference type="Proteomes" id="UP000601435">
    <property type="component" value="Unassembled WGS sequence"/>
</dbReference>
<name>A0A812W992_9DINO</name>
<accession>A0A812W992</accession>
<gene>
    <name evidence="1" type="ORF">SNEC2469_LOCUS19313</name>
</gene>
<dbReference type="EMBL" id="CAJNJA010033045">
    <property type="protein sequence ID" value="CAE7673935.1"/>
    <property type="molecule type" value="Genomic_DNA"/>
</dbReference>
<sequence length="176" mass="19888">MEPRVDSGAAKIELCQRTSRACSRPQIGRQHPASRDGAGAMSVKLMITWSEPLKIARHQPDVMERNASYLRTLYHDAGVHAPPVMKWTFMANPMQSYTGNKEEVFSKVNFHESKQQVYWKHRLRQAFSTKTQDDAVHRYALFFAHGTNTAGAEGILNRRYLAPTALAVGHYSQATN</sequence>
<evidence type="ECO:0000313" key="1">
    <source>
        <dbReference type="EMBL" id="CAE7673935.1"/>
    </source>
</evidence>
<protein>
    <submittedName>
        <fullName evidence="1">Uncharacterized protein</fullName>
    </submittedName>
</protein>
<organism evidence="1 2">
    <name type="scientific">Symbiodinium necroappetens</name>
    <dbReference type="NCBI Taxonomy" id="1628268"/>
    <lineage>
        <taxon>Eukaryota</taxon>
        <taxon>Sar</taxon>
        <taxon>Alveolata</taxon>
        <taxon>Dinophyceae</taxon>
        <taxon>Suessiales</taxon>
        <taxon>Symbiodiniaceae</taxon>
        <taxon>Symbiodinium</taxon>
    </lineage>
</organism>
<keyword evidence="2" id="KW-1185">Reference proteome</keyword>
<dbReference type="AlphaFoldDB" id="A0A812W992"/>
<reference evidence="1" key="1">
    <citation type="submission" date="2021-02" db="EMBL/GenBank/DDBJ databases">
        <authorList>
            <person name="Dougan E. K."/>
            <person name="Rhodes N."/>
            <person name="Thang M."/>
            <person name="Chan C."/>
        </authorList>
    </citation>
    <scope>NUCLEOTIDE SEQUENCE</scope>
</reference>
<proteinExistence type="predicted"/>